<dbReference type="eggNOG" id="ENOG5033ITG">
    <property type="taxonomic scope" value="Bacteria"/>
</dbReference>
<organism evidence="1 2">
    <name type="scientific">Paenibacillus durus</name>
    <name type="common">Paenibacillus azotofixans</name>
    <dbReference type="NCBI Taxonomy" id="44251"/>
    <lineage>
        <taxon>Bacteria</taxon>
        <taxon>Bacillati</taxon>
        <taxon>Bacillota</taxon>
        <taxon>Bacilli</taxon>
        <taxon>Bacillales</taxon>
        <taxon>Paenibacillaceae</taxon>
        <taxon>Paenibacillus</taxon>
    </lineage>
</organism>
<reference evidence="1 2" key="1">
    <citation type="submission" date="2014-08" db="EMBL/GenBank/DDBJ databases">
        <title>Comparative genomics of the Paenibacillus odorifer group.</title>
        <authorList>
            <person name="den Bakker H.C."/>
            <person name="Tsai Y.-C."/>
            <person name="Martin N."/>
            <person name="Korlach J."/>
            <person name="Wiedmann M."/>
        </authorList>
    </citation>
    <scope>NUCLEOTIDE SEQUENCE [LARGE SCALE GENOMIC DNA]</scope>
    <source>
        <strain evidence="1 2">DSM 1735</strain>
    </source>
</reference>
<evidence type="ECO:0000313" key="1">
    <source>
        <dbReference type="EMBL" id="AIQ13643.1"/>
    </source>
</evidence>
<dbReference type="STRING" id="44251.PDUR_18260"/>
<name>A0A089HTE5_PAEDU</name>
<proteinExistence type="predicted"/>
<dbReference type="AlphaFoldDB" id="A0A089HTE5"/>
<dbReference type="Proteomes" id="UP000029409">
    <property type="component" value="Chromosome"/>
</dbReference>
<evidence type="ECO:0000313" key="2">
    <source>
        <dbReference type="Proteomes" id="UP000029409"/>
    </source>
</evidence>
<keyword evidence="2" id="KW-1185">Reference proteome</keyword>
<accession>A0A089HTE5</accession>
<dbReference type="EMBL" id="CP009288">
    <property type="protein sequence ID" value="AIQ13643.1"/>
    <property type="molecule type" value="Genomic_DNA"/>
</dbReference>
<dbReference type="KEGG" id="pdu:PDUR_18260"/>
<sequence>MNNDFIADVIAFQTAGDERAIEKALAFTRQDWAVTDDDRHYLRIAAQIKTSTSGARREFRYDPTTMPEYREAIRKGIGVDIAAGAPDLNAVLAYLGDNEYGALAEAWRAEYAYRGHVETVIKPALRHALGRVDATRSPREMVGYIRRAFMTEYSRLDREQTGIVRLGRRNEAGDFTNLYVTPKEPQPWRIIFDRDVRDLDVPAILNRLTRKQRGYIEEAHAIVERDIEAGDMREYKVDDGGHYRMKSRYIARRLGIGESNFRKCLANVRKRAVK</sequence>
<protein>
    <submittedName>
        <fullName evidence="1">Uncharacterized protein</fullName>
    </submittedName>
</protein>
<gene>
    <name evidence="1" type="ORF">PDUR_18260</name>
</gene>